<dbReference type="EC" id="3.4.-.-" evidence="8"/>
<evidence type="ECO:0000256" key="6">
    <source>
        <dbReference type="ARBA" id="ARBA00023125"/>
    </source>
</evidence>
<evidence type="ECO:0000256" key="2">
    <source>
        <dbReference type="ARBA" id="ARBA00022670"/>
    </source>
</evidence>
<dbReference type="AlphaFoldDB" id="A0A2N5P130"/>
<comment type="similarity">
    <text evidence="1 8">Belongs to the SOS response-associated peptidase family.</text>
</comment>
<evidence type="ECO:0000313" key="9">
    <source>
        <dbReference type="EMBL" id="PLT68818.1"/>
    </source>
</evidence>
<evidence type="ECO:0000256" key="8">
    <source>
        <dbReference type="RuleBase" id="RU364100"/>
    </source>
</evidence>
<evidence type="ECO:0000256" key="7">
    <source>
        <dbReference type="ARBA" id="ARBA00023239"/>
    </source>
</evidence>
<dbReference type="SUPFAM" id="SSF143081">
    <property type="entry name" value="BB1717-like"/>
    <property type="match status" value="1"/>
</dbReference>
<keyword evidence="5" id="KW-0190">Covalent protein-DNA linkage</keyword>
<evidence type="ECO:0000256" key="1">
    <source>
        <dbReference type="ARBA" id="ARBA00008136"/>
    </source>
</evidence>
<keyword evidence="4 8" id="KW-0378">Hydrolase</keyword>
<protein>
    <recommendedName>
        <fullName evidence="8">Abasic site processing protein</fullName>
        <ecNumber evidence="8">3.4.-.-</ecNumber>
    </recommendedName>
</protein>
<keyword evidence="3" id="KW-0227">DNA damage</keyword>
<dbReference type="PANTHER" id="PTHR13604">
    <property type="entry name" value="DC12-RELATED"/>
    <property type="match status" value="1"/>
</dbReference>
<gene>
    <name evidence="9" type="ORF">CDL26_15820</name>
</gene>
<reference evidence="9 10" key="1">
    <citation type="journal article" date="2017" name="Genome Med.">
        <title>A novel Ruminococcus gnavus clade enriched in inflammatory bowel disease patients.</title>
        <authorList>
            <person name="Hall A.B."/>
            <person name="Yassour M."/>
            <person name="Sauk J."/>
            <person name="Garner A."/>
            <person name="Jiang X."/>
            <person name="Arthur T."/>
            <person name="Lagoudas G.K."/>
            <person name="Vatanen T."/>
            <person name="Fornelos N."/>
            <person name="Wilson R."/>
            <person name="Bertha M."/>
            <person name="Cohen M."/>
            <person name="Garber J."/>
            <person name="Khalili H."/>
            <person name="Gevers D."/>
            <person name="Ananthakrishnan A.N."/>
            <person name="Kugathasan S."/>
            <person name="Lander E.S."/>
            <person name="Blainey P."/>
            <person name="Vlamakis H."/>
            <person name="Xavier R.J."/>
            <person name="Huttenhower C."/>
        </authorList>
    </citation>
    <scope>NUCLEOTIDE SEQUENCE [LARGE SCALE GENOMIC DNA]</scope>
    <source>
        <strain evidence="9 10">RJX1124</strain>
    </source>
</reference>
<dbReference type="EMBL" id="NIHS01000051">
    <property type="protein sequence ID" value="PLT68818.1"/>
    <property type="molecule type" value="Genomic_DNA"/>
</dbReference>
<dbReference type="InterPro" id="IPR036590">
    <property type="entry name" value="SRAP-like"/>
</dbReference>
<dbReference type="GO" id="GO:0006508">
    <property type="term" value="P:proteolysis"/>
    <property type="evidence" value="ECO:0007669"/>
    <property type="project" value="UniProtKB-KW"/>
</dbReference>
<evidence type="ECO:0000256" key="3">
    <source>
        <dbReference type="ARBA" id="ARBA00022763"/>
    </source>
</evidence>
<dbReference type="InterPro" id="IPR003738">
    <property type="entry name" value="SRAP"/>
</dbReference>
<dbReference type="Gene3D" id="3.90.1680.10">
    <property type="entry name" value="SOS response associated peptidase-like"/>
    <property type="match status" value="1"/>
</dbReference>
<dbReference type="GO" id="GO:0016829">
    <property type="term" value="F:lyase activity"/>
    <property type="evidence" value="ECO:0007669"/>
    <property type="project" value="UniProtKB-KW"/>
</dbReference>
<proteinExistence type="inferred from homology"/>
<dbReference type="PANTHER" id="PTHR13604:SF0">
    <property type="entry name" value="ABASIC SITE PROCESSING PROTEIN HMCES"/>
    <property type="match status" value="1"/>
</dbReference>
<dbReference type="GO" id="GO:0008233">
    <property type="term" value="F:peptidase activity"/>
    <property type="evidence" value="ECO:0007669"/>
    <property type="project" value="UniProtKB-KW"/>
</dbReference>
<keyword evidence="2 8" id="KW-0645">Protease</keyword>
<dbReference type="Pfam" id="PF02586">
    <property type="entry name" value="SRAP"/>
    <property type="match status" value="1"/>
</dbReference>
<evidence type="ECO:0000256" key="4">
    <source>
        <dbReference type="ARBA" id="ARBA00022801"/>
    </source>
</evidence>
<comment type="caution">
    <text evidence="9">The sequence shown here is derived from an EMBL/GenBank/DDBJ whole genome shotgun (WGS) entry which is preliminary data.</text>
</comment>
<evidence type="ECO:0000256" key="5">
    <source>
        <dbReference type="ARBA" id="ARBA00023124"/>
    </source>
</evidence>
<evidence type="ECO:0000313" key="10">
    <source>
        <dbReference type="Proteomes" id="UP000234891"/>
    </source>
</evidence>
<dbReference type="GO" id="GO:0106300">
    <property type="term" value="P:protein-DNA covalent cross-linking repair"/>
    <property type="evidence" value="ECO:0007669"/>
    <property type="project" value="InterPro"/>
</dbReference>
<dbReference type="Proteomes" id="UP000234891">
    <property type="component" value="Unassembled WGS sequence"/>
</dbReference>
<keyword evidence="7" id="KW-0456">Lyase</keyword>
<dbReference type="GO" id="GO:0003697">
    <property type="term" value="F:single-stranded DNA binding"/>
    <property type="evidence" value="ECO:0007669"/>
    <property type="project" value="InterPro"/>
</dbReference>
<sequence>MNEGGQKMCGRYYVDDETSREIEKIVKKLDQRLKIEHGQDIHPSESAVILTKECREVAARRMQWGFPGFQGKGLLINARVEAILDKKTFRDSVLHRRCVIPAHHFYEWSKNKEKYTFQSPKQDTTLFMAGCYQIYNGQNRFVILTTQANASVAPVHERMPLLLERQELEDWIMEDAAVEFILAKKPILLNRTAEYEQLKLFS</sequence>
<keyword evidence="6" id="KW-0238">DNA-binding</keyword>
<name>A0A2N5P130_MEDGN</name>
<accession>A0A2N5P130</accession>
<organism evidence="9 10">
    <name type="scientific">Mediterraneibacter gnavus</name>
    <name type="common">Ruminococcus gnavus</name>
    <dbReference type="NCBI Taxonomy" id="33038"/>
    <lineage>
        <taxon>Bacteria</taxon>
        <taxon>Bacillati</taxon>
        <taxon>Bacillota</taxon>
        <taxon>Clostridia</taxon>
        <taxon>Lachnospirales</taxon>
        <taxon>Lachnospiraceae</taxon>
        <taxon>Mediterraneibacter</taxon>
    </lineage>
</organism>